<keyword evidence="1" id="KW-0732">Signal</keyword>
<keyword evidence="3" id="KW-1185">Reference proteome</keyword>
<dbReference type="InterPro" id="IPR000048">
    <property type="entry name" value="IQ_motif_EF-hand-BS"/>
</dbReference>
<evidence type="ECO:0000256" key="1">
    <source>
        <dbReference type="SAM" id="SignalP"/>
    </source>
</evidence>
<evidence type="ECO:0000313" key="3">
    <source>
        <dbReference type="Proteomes" id="UP000002280"/>
    </source>
</evidence>
<dbReference type="InParanoid" id="A0A5F8GK70"/>
<dbReference type="Ensembl" id="ENSMODT00000056980.1">
    <property type="protein sequence ID" value="ENSMODP00000047874.1"/>
    <property type="gene ID" value="ENSMODG00000038121.1"/>
</dbReference>
<sequence length="105" mass="12793">MVRRTLLHAALRAWIIQCWWRVAYSRLLDRRRLMVLQLSTRRECAVVKLQAMVRMWRVRRRYLRAQAAVRLIQMRWRNCLTRGFMRGRYQITASGLAMEMQILIS</sequence>
<dbReference type="GO" id="GO:0005516">
    <property type="term" value="F:calmodulin binding"/>
    <property type="evidence" value="ECO:0000318"/>
    <property type="project" value="GO_Central"/>
</dbReference>
<evidence type="ECO:0000313" key="2">
    <source>
        <dbReference type="Ensembl" id="ENSMODP00000047874.1"/>
    </source>
</evidence>
<organism evidence="2 3">
    <name type="scientific">Monodelphis domestica</name>
    <name type="common">Gray short-tailed opossum</name>
    <dbReference type="NCBI Taxonomy" id="13616"/>
    <lineage>
        <taxon>Eukaryota</taxon>
        <taxon>Metazoa</taxon>
        <taxon>Chordata</taxon>
        <taxon>Craniata</taxon>
        <taxon>Vertebrata</taxon>
        <taxon>Euteleostomi</taxon>
        <taxon>Mammalia</taxon>
        <taxon>Metatheria</taxon>
        <taxon>Didelphimorphia</taxon>
        <taxon>Didelphidae</taxon>
        <taxon>Monodelphis</taxon>
    </lineage>
</organism>
<reference evidence="2" key="2">
    <citation type="submission" date="2025-08" db="UniProtKB">
        <authorList>
            <consortium name="Ensembl"/>
        </authorList>
    </citation>
    <scope>IDENTIFICATION</scope>
</reference>
<reference evidence="2 3" key="1">
    <citation type="journal article" date="2007" name="Nature">
        <title>Genome of the marsupial Monodelphis domestica reveals innovation in non-coding sequences.</title>
        <authorList>
            <person name="Mikkelsen T.S."/>
            <person name="Wakefield M.J."/>
            <person name="Aken B."/>
            <person name="Amemiya C.T."/>
            <person name="Chang J.L."/>
            <person name="Duke S."/>
            <person name="Garber M."/>
            <person name="Gentles A.J."/>
            <person name="Goodstadt L."/>
            <person name="Heger A."/>
            <person name="Jurka J."/>
            <person name="Kamal M."/>
            <person name="Mauceli E."/>
            <person name="Searle S.M."/>
            <person name="Sharpe T."/>
            <person name="Baker M.L."/>
            <person name="Batzer M.A."/>
            <person name="Benos P.V."/>
            <person name="Belov K."/>
            <person name="Clamp M."/>
            <person name="Cook A."/>
            <person name="Cuff J."/>
            <person name="Das R."/>
            <person name="Davidow L."/>
            <person name="Deakin J.E."/>
            <person name="Fazzari M.J."/>
            <person name="Glass J.L."/>
            <person name="Grabherr M."/>
            <person name="Greally J.M."/>
            <person name="Gu W."/>
            <person name="Hore T.A."/>
            <person name="Huttley G.A."/>
            <person name="Kleber M."/>
            <person name="Jirtle R.L."/>
            <person name="Koina E."/>
            <person name="Lee J.T."/>
            <person name="Mahony S."/>
            <person name="Marra M.A."/>
            <person name="Miller R.D."/>
            <person name="Nicholls R.D."/>
            <person name="Oda M."/>
            <person name="Papenfuss A.T."/>
            <person name="Parra Z.E."/>
            <person name="Pollock D.D."/>
            <person name="Ray D.A."/>
            <person name="Schein J.E."/>
            <person name="Speed T.P."/>
            <person name="Thompson K."/>
            <person name="VandeBerg J.L."/>
            <person name="Wade C.M."/>
            <person name="Walker J.A."/>
            <person name="Waters P.D."/>
            <person name="Webber C."/>
            <person name="Weidman J.R."/>
            <person name="Xie X."/>
            <person name="Zody M.C."/>
            <person name="Baldwin J."/>
            <person name="Abdouelleil A."/>
            <person name="Abdulkadir J."/>
            <person name="Abebe A."/>
            <person name="Abera B."/>
            <person name="Abreu J."/>
            <person name="Acer S.C."/>
            <person name="Aftuck L."/>
            <person name="Alexander A."/>
            <person name="An P."/>
            <person name="Anderson E."/>
            <person name="Anderson S."/>
            <person name="Arachi H."/>
            <person name="Azer M."/>
            <person name="Bachantsang P."/>
            <person name="Barry A."/>
            <person name="Bayul T."/>
            <person name="Berlin A."/>
            <person name="Bessette D."/>
            <person name="Bloom T."/>
            <person name="Bloom T."/>
            <person name="Boguslavskiy L."/>
            <person name="Bonnet C."/>
            <person name="Boukhgalter B."/>
            <person name="Bourzgui I."/>
            <person name="Brown A."/>
            <person name="Cahill P."/>
            <person name="Channer S."/>
            <person name="Cheshatsang Y."/>
            <person name="Chuda L."/>
            <person name="Citroen M."/>
            <person name="Collymore A."/>
            <person name="Cooke P."/>
            <person name="Costello M."/>
            <person name="D'Aco K."/>
            <person name="Daza R."/>
            <person name="De Haan G."/>
            <person name="DeGray S."/>
            <person name="DeMaso C."/>
            <person name="Dhargay N."/>
            <person name="Dooley K."/>
            <person name="Dooley E."/>
            <person name="Doricent M."/>
            <person name="Dorje P."/>
            <person name="Dorjee K."/>
            <person name="Dupes A."/>
            <person name="Elong R."/>
            <person name="Falk J."/>
            <person name="Farina A."/>
            <person name="Faro S."/>
            <person name="Ferguson D."/>
            <person name="Fisher S."/>
            <person name="Foley C.D."/>
            <person name="Franke A."/>
            <person name="Friedrich D."/>
            <person name="Gadbois L."/>
            <person name="Gearin G."/>
            <person name="Gearin C.R."/>
            <person name="Giannoukos G."/>
            <person name="Goode T."/>
            <person name="Graham J."/>
            <person name="Grandbois E."/>
            <person name="Grewal S."/>
            <person name="Gyaltsen K."/>
            <person name="Hafez N."/>
            <person name="Hagos B."/>
            <person name="Hall J."/>
            <person name="Henson C."/>
            <person name="Hollinger A."/>
            <person name="Honan T."/>
            <person name="Huard M.D."/>
            <person name="Hughes L."/>
            <person name="Hurhula B."/>
            <person name="Husby M.E."/>
            <person name="Kamat A."/>
            <person name="Kanga B."/>
            <person name="Kashin S."/>
            <person name="Khazanovich D."/>
            <person name="Kisner P."/>
            <person name="Lance K."/>
            <person name="Lara M."/>
            <person name="Lee W."/>
            <person name="Lennon N."/>
            <person name="Letendre F."/>
            <person name="LeVine R."/>
            <person name="Lipovsky A."/>
            <person name="Liu X."/>
            <person name="Liu J."/>
            <person name="Liu S."/>
            <person name="Lokyitsang T."/>
            <person name="Lokyitsang Y."/>
            <person name="Lubonja R."/>
            <person name="Lui A."/>
            <person name="MacDonald P."/>
            <person name="Magnisalis V."/>
            <person name="Maru K."/>
            <person name="Matthews C."/>
            <person name="McCusker W."/>
            <person name="McDonough S."/>
            <person name="Mehta T."/>
            <person name="Meldrim J."/>
            <person name="Meneus L."/>
            <person name="Mihai O."/>
            <person name="Mihalev A."/>
            <person name="Mihova T."/>
            <person name="Mittelman R."/>
            <person name="Mlenga V."/>
            <person name="Montmayeur A."/>
            <person name="Mulrain L."/>
            <person name="Navidi A."/>
            <person name="Naylor J."/>
            <person name="Negash T."/>
            <person name="Nguyen T."/>
            <person name="Nguyen N."/>
            <person name="Nicol R."/>
            <person name="Norbu C."/>
            <person name="Norbu N."/>
            <person name="Novod N."/>
            <person name="O'Neill B."/>
            <person name="Osman S."/>
            <person name="Markiewicz E."/>
            <person name="Oyono O.L."/>
            <person name="Patti C."/>
            <person name="Phunkhang P."/>
            <person name="Pierre F."/>
            <person name="Priest M."/>
            <person name="Raghuraman S."/>
            <person name="Rege F."/>
            <person name="Reyes R."/>
            <person name="Rise C."/>
            <person name="Rogov P."/>
            <person name="Ross K."/>
            <person name="Ryan E."/>
            <person name="Settipalli S."/>
            <person name="Shea T."/>
            <person name="Sherpa N."/>
            <person name="Shi L."/>
            <person name="Shih D."/>
            <person name="Sparrow T."/>
            <person name="Spaulding J."/>
            <person name="Stalker J."/>
            <person name="Stange-Thomann N."/>
            <person name="Stavropoulos S."/>
            <person name="Stone C."/>
            <person name="Strader C."/>
            <person name="Tesfaye S."/>
            <person name="Thomson T."/>
            <person name="Thoulutsang Y."/>
            <person name="Thoulutsang D."/>
            <person name="Topham K."/>
            <person name="Topping I."/>
            <person name="Tsamla T."/>
            <person name="Vassiliev H."/>
            <person name="Vo A."/>
            <person name="Wangchuk T."/>
            <person name="Wangdi T."/>
            <person name="Weiand M."/>
            <person name="Wilkinson J."/>
            <person name="Wilson A."/>
            <person name="Yadav S."/>
            <person name="Young G."/>
            <person name="Yu Q."/>
            <person name="Zembek L."/>
            <person name="Zhong D."/>
            <person name="Zimmer A."/>
            <person name="Zwirko Z."/>
            <person name="Jaffe D.B."/>
            <person name="Alvarez P."/>
            <person name="Brockman W."/>
            <person name="Butler J."/>
            <person name="Chin C."/>
            <person name="Gnerre S."/>
            <person name="MacCallum I."/>
            <person name="Graves J.A."/>
            <person name="Ponting C.P."/>
            <person name="Breen M."/>
            <person name="Samollow P.B."/>
            <person name="Lander E.S."/>
            <person name="Lindblad-Toh K."/>
        </authorList>
    </citation>
    <scope>NUCLEOTIDE SEQUENCE [LARGE SCALE GENOMIC DNA]</scope>
</reference>
<dbReference type="Proteomes" id="UP000002280">
    <property type="component" value="Chromosome 6"/>
</dbReference>
<dbReference type="Pfam" id="PF00612">
    <property type="entry name" value="IQ"/>
    <property type="match status" value="1"/>
</dbReference>
<evidence type="ECO:0008006" key="4">
    <source>
        <dbReference type="Google" id="ProtNLM"/>
    </source>
</evidence>
<dbReference type="InterPro" id="IPR039887">
    <property type="entry name" value="IQCF"/>
</dbReference>
<proteinExistence type="predicted"/>
<dbReference type="PANTHER" id="PTHR21633">
    <property type="entry name" value="IQ MOTIF CONTAINING F"/>
    <property type="match status" value="1"/>
</dbReference>
<dbReference type="Gene3D" id="1.20.5.190">
    <property type="match status" value="1"/>
</dbReference>
<reference evidence="2" key="3">
    <citation type="submission" date="2025-09" db="UniProtKB">
        <authorList>
            <consortium name="Ensembl"/>
        </authorList>
    </citation>
    <scope>IDENTIFICATION</scope>
</reference>
<dbReference type="GeneTree" id="ENSGT00390000004641"/>
<protein>
    <recommendedName>
        <fullName evidence="4">IQ motif containing F6</fullName>
    </recommendedName>
</protein>
<accession>A0A5F8GK70</accession>
<dbReference type="PANTHER" id="PTHR21633:SF10">
    <property type="entry name" value="IQ MOTIF CONTAINING F4"/>
    <property type="match status" value="1"/>
</dbReference>
<dbReference type="PROSITE" id="PS50096">
    <property type="entry name" value="IQ"/>
    <property type="match status" value="1"/>
</dbReference>
<dbReference type="OMA" id="RWHASQQ"/>
<feature type="chain" id="PRO_5045314794" description="IQ motif containing F6" evidence="1">
    <location>
        <begin position="26"/>
        <end position="105"/>
    </location>
</feature>
<dbReference type="STRING" id="13616.ENSMODP00000047874"/>
<dbReference type="Bgee" id="ENSMODG00000038121">
    <property type="expression patterns" value="Expressed in testis and 13 other cell types or tissues"/>
</dbReference>
<feature type="signal peptide" evidence="1">
    <location>
        <begin position="1"/>
        <end position="25"/>
    </location>
</feature>
<dbReference type="FunCoup" id="A0A5F8GK70">
    <property type="interactions" value="5"/>
</dbReference>
<dbReference type="AlphaFoldDB" id="A0A5F8GK70"/>
<name>A0A5F8GK70_MONDO</name>